<evidence type="ECO:0000256" key="1">
    <source>
        <dbReference type="ARBA" id="ARBA00022737"/>
    </source>
</evidence>
<feature type="repeat" description="ANK" evidence="3">
    <location>
        <begin position="29"/>
        <end position="65"/>
    </location>
</feature>
<dbReference type="Pfam" id="PF13637">
    <property type="entry name" value="Ank_4"/>
    <property type="match status" value="1"/>
</dbReference>
<protein>
    <submittedName>
        <fullName evidence="5">Uncharacterized protein</fullName>
    </submittedName>
</protein>
<feature type="repeat" description="ANK" evidence="3">
    <location>
        <begin position="1"/>
        <end position="28"/>
    </location>
</feature>
<dbReference type="AlphaFoldDB" id="A0A6B2LIQ6"/>
<sequence>MHKAAQGGHIDIVRFLVSMDATVNIRDSENFTPLLLAAGNPETPNYIQVVKELINSNGDVDATDDGSYSGLHLAVSNSNYEISKILLDAKCDVNHYNYDKFTPLHTAATMGHQKLVELLLQYGANPTLKDARGVTPIDIARKKGISMEVLLNPEIDQLMPGALPRPPVPVLPHPVTPTPPIQELPQEKKAQDEDSDALLKEIDDLTHTNTNK</sequence>
<accession>A0A6B2LIQ6</accession>
<dbReference type="SUPFAM" id="SSF48403">
    <property type="entry name" value="Ankyrin repeat"/>
    <property type="match status" value="1"/>
</dbReference>
<dbReference type="PROSITE" id="PS50297">
    <property type="entry name" value="ANK_REP_REGION"/>
    <property type="match status" value="2"/>
</dbReference>
<feature type="repeat" description="ANK" evidence="3">
    <location>
        <begin position="99"/>
        <end position="131"/>
    </location>
</feature>
<name>A0A6B2LIQ6_9EUKA</name>
<evidence type="ECO:0000256" key="3">
    <source>
        <dbReference type="PROSITE-ProRule" id="PRU00023"/>
    </source>
</evidence>
<dbReference type="Pfam" id="PF12796">
    <property type="entry name" value="Ank_2"/>
    <property type="match status" value="1"/>
</dbReference>
<dbReference type="SMART" id="SM00248">
    <property type="entry name" value="ANK"/>
    <property type="match status" value="4"/>
</dbReference>
<keyword evidence="2 3" id="KW-0040">ANK repeat</keyword>
<dbReference type="InterPro" id="IPR002110">
    <property type="entry name" value="Ankyrin_rpt"/>
</dbReference>
<dbReference type="PANTHER" id="PTHR24171">
    <property type="entry name" value="ANKYRIN REPEAT DOMAIN-CONTAINING PROTEIN 39-RELATED"/>
    <property type="match status" value="1"/>
</dbReference>
<proteinExistence type="predicted"/>
<keyword evidence="1" id="KW-0677">Repeat</keyword>
<dbReference type="Gene3D" id="1.25.40.20">
    <property type="entry name" value="Ankyrin repeat-containing domain"/>
    <property type="match status" value="1"/>
</dbReference>
<dbReference type="EMBL" id="GIBP01007599">
    <property type="protein sequence ID" value="NDV36568.1"/>
    <property type="molecule type" value="Transcribed_RNA"/>
</dbReference>
<evidence type="ECO:0000256" key="2">
    <source>
        <dbReference type="ARBA" id="ARBA00023043"/>
    </source>
</evidence>
<feature type="compositionally biased region" description="Pro residues" evidence="4">
    <location>
        <begin position="163"/>
        <end position="182"/>
    </location>
</feature>
<feature type="region of interest" description="Disordered" evidence="4">
    <location>
        <begin position="162"/>
        <end position="212"/>
    </location>
</feature>
<dbReference type="PROSITE" id="PS50088">
    <property type="entry name" value="ANK_REPEAT"/>
    <property type="match status" value="4"/>
</dbReference>
<dbReference type="PANTHER" id="PTHR24171:SF9">
    <property type="entry name" value="ANKYRIN REPEAT DOMAIN-CONTAINING PROTEIN 39"/>
    <property type="match status" value="1"/>
</dbReference>
<organism evidence="5">
    <name type="scientific">Arcella intermedia</name>
    <dbReference type="NCBI Taxonomy" id="1963864"/>
    <lineage>
        <taxon>Eukaryota</taxon>
        <taxon>Amoebozoa</taxon>
        <taxon>Tubulinea</taxon>
        <taxon>Elardia</taxon>
        <taxon>Arcellinida</taxon>
        <taxon>Sphaerothecina</taxon>
        <taxon>Arcellidae</taxon>
        <taxon>Arcella</taxon>
    </lineage>
</organism>
<feature type="compositionally biased region" description="Basic and acidic residues" evidence="4">
    <location>
        <begin position="185"/>
        <end position="206"/>
    </location>
</feature>
<feature type="repeat" description="ANK" evidence="3">
    <location>
        <begin position="66"/>
        <end position="98"/>
    </location>
</feature>
<evidence type="ECO:0000313" key="5">
    <source>
        <dbReference type="EMBL" id="NDV36568.1"/>
    </source>
</evidence>
<reference evidence="5" key="1">
    <citation type="journal article" date="2020" name="J. Eukaryot. Microbiol.">
        <title>De novo Sequencing, Assembly and Annotation of the Transcriptome for the Free-Living Testate Amoeba Arcella intermedia.</title>
        <authorList>
            <person name="Ribeiro G.M."/>
            <person name="Porfirio-Sousa A.L."/>
            <person name="Maurer-Alcala X.X."/>
            <person name="Katz L.A."/>
            <person name="Lahr D.J.G."/>
        </authorList>
    </citation>
    <scope>NUCLEOTIDE SEQUENCE</scope>
</reference>
<dbReference type="InterPro" id="IPR036770">
    <property type="entry name" value="Ankyrin_rpt-contain_sf"/>
</dbReference>
<evidence type="ECO:0000256" key="4">
    <source>
        <dbReference type="SAM" id="MobiDB-lite"/>
    </source>
</evidence>